<accession>A0A5J4VE21</accession>
<feature type="non-terminal residue" evidence="1">
    <location>
        <position position="1"/>
    </location>
</feature>
<protein>
    <submittedName>
        <fullName evidence="1">Uncharacterized protein</fullName>
    </submittedName>
</protein>
<dbReference type="AlphaFoldDB" id="A0A5J4VE21"/>
<dbReference type="EMBL" id="SNRW01007761">
    <property type="protein sequence ID" value="KAA6380689.1"/>
    <property type="molecule type" value="Genomic_DNA"/>
</dbReference>
<reference evidence="1 2" key="1">
    <citation type="submission" date="2019-03" db="EMBL/GenBank/DDBJ databases">
        <title>Single cell metagenomics reveals metabolic interactions within the superorganism composed of flagellate Streblomastix strix and complex community of Bacteroidetes bacteria on its surface.</title>
        <authorList>
            <person name="Treitli S.C."/>
            <person name="Kolisko M."/>
            <person name="Husnik F."/>
            <person name="Keeling P."/>
            <person name="Hampl V."/>
        </authorList>
    </citation>
    <scope>NUCLEOTIDE SEQUENCE [LARGE SCALE GENOMIC DNA]</scope>
    <source>
        <strain evidence="1">ST1C</strain>
    </source>
</reference>
<gene>
    <name evidence="1" type="ORF">EZS28_023784</name>
</gene>
<dbReference type="Proteomes" id="UP000324800">
    <property type="component" value="Unassembled WGS sequence"/>
</dbReference>
<organism evidence="1 2">
    <name type="scientific">Streblomastix strix</name>
    <dbReference type="NCBI Taxonomy" id="222440"/>
    <lineage>
        <taxon>Eukaryota</taxon>
        <taxon>Metamonada</taxon>
        <taxon>Preaxostyla</taxon>
        <taxon>Oxymonadida</taxon>
        <taxon>Streblomastigidae</taxon>
        <taxon>Streblomastix</taxon>
    </lineage>
</organism>
<name>A0A5J4VE21_9EUKA</name>
<evidence type="ECO:0000313" key="1">
    <source>
        <dbReference type="EMBL" id="KAA6380689.1"/>
    </source>
</evidence>
<proteinExistence type="predicted"/>
<sequence length="33" mass="3441">IRAISLMIPEIATSGSVMSNDYKSAGSNDVQNA</sequence>
<comment type="caution">
    <text evidence="1">The sequence shown here is derived from an EMBL/GenBank/DDBJ whole genome shotgun (WGS) entry which is preliminary data.</text>
</comment>
<evidence type="ECO:0000313" key="2">
    <source>
        <dbReference type="Proteomes" id="UP000324800"/>
    </source>
</evidence>